<dbReference type="Pfam" id="PF02308">
    <property type="entry name" value="MgtC"/>
    <property type="match status" value="1"/>
</dbReference>
<evidence type="ECO:0000313" key="10">
    <source>
        <dbReference type="Proteomes" id="UP000041254"/>
    </source>
</evidence>
<name>A0A0G4GQH9_VITBC</name>
<evidence type="ECO:0000256" key="1">
    <source>
        <dbReference type="ARBA" id="ARBA00004651"/>
    </source>
</evidence>
<dbReference type="GO" id="GO:0005886">
    <property type="term" value="C:plasma membrane"/>
    <property type="evidence" value="ECO:0007669"/>
    <property type="project" value="UniProtKB-SubCell"/>
</dbReference>
<dbReference type="AlphaFoldDB" id="A0A0G4GQH9"/>
<keyword evidence="2" id="KW-1003">Cell membrane</keyword>
<accession>A0A0G4GQH9</accession>
<keyword evidence="4 7" id="KW-1133">Transmembrane helix</keyword>
<dbReference type="InterPro" id="IPR003416">
    <property type="entry name" value="MgtC/SapB/SrpB/YhiD_fam"/>
</dbReference>
<evidence type="ECO:0000256" key="5">
    <source>
        <dbReference type="ARBA" id="ARBA00023136"/>
    </source>
</evidence>
<reference evidence="9 10" key="1">
    <citation type="submission" date="2014-11" db="EMBL/GenBank/DDBJ databases">
        <authorList>
            <person name="Zhu J."/>
            <person name="Qi W."/>
            <person name="Song R."/>
        </authorList>
    </citation>
    <scope>NUCLEOTIDE SEQUENCE [LARGE SCALE GENOMIC DNA]</scope>
</reference>
<feature type="transmembrane region" description="Helical" evidence="7">
    <location>
        <begin position="193"/>
        <end position="212"/>
    </location>
</feature>
<proteinExistence type="predicted"/>
<evidence type="ECO:0000256" key="2">
    <source>
        <dbReference type="ARBA" id="ARBA00022475"/>
    </source>
</evidence>
<feature type="transmembrane region" description="Helical" evidence="7">
    <location>
        <begin position="70"/>
        <end position="93"/>
    </location>
</feature>
<keyword evidence="3 7" id="KW-0812">Transmembrane</keyword>
<dbReference type="EMBL" id="CDMY01000759">
    <property type="protein sequence ID" value="CEM32720.1"/>
    <property type="molecule type" value="Genomic_DNA"/>
</dbReference>
<dbReference type="PANTHER" id="PTHR33778:SF1">
    <property type="entry name" value="MAGNESIUM TRANSPORTER YHID-RELATED"/>
    <property type="match status" value="1"/>
</dbReference>
<feature type="compositionally biased region" description="Polar residues" evidence="6">
    <location>
        <begin position="1"/>
        <end position="10"/>
    </location>
</feature>
<keyword evidence="5 7" id="KW-0472">Membrane</keyword>
<evidence type="ECO:0000259" key="8">
    <source>
        <dbReference type="Pfam" id="PF02308"/>
    </source>
</evidence>
<comment type="subcellular location">
    <subcellularLocation>
        <location evidence="1">Cell membrane</location>
        <topology evidence="1">Multi-pass membrane protein</topology>
    </subcellularLocation>
</comment>
<dbReference type="InParanoid" id="A0A0G4GQH9"/>
<dbReference type="OrthoDB" id="10052237at2759"/>
<dbReference type="PRINTS" id="PR01837">
    <property type="entry name" value="MGTCSAPBPROT"/>
</dbReference>
<dbReference type="STRING" id="1169540.A0A0G4GQH9"/>
<evidence type="ECO:0000256" key="4">
    <source>
        <dbReference type="ARBA" id="ARBA00022989"/>
    </source>
</evidence>
<keyword evidence="10" id="KW-1185">Reference proteome</keyword>
<evidence type="ECO:0000256" key="7">
    <source>
        <dbReference type="SAM" id="Phobius"/>
    </source>
</evidence>
<gene>
    <name evidence="9" type="ORF">Vbra_18376</name>
</gene>
<evidence type="ECO:0000313" key="9">
    <source>
        <dbReference type="EMBL" id="CEM32720.1"/>
    </source>
</evidence>
<protein>
    <recommendedName>
        <fullName evidence="8">MgtC/SapB/SrpB/YhiD N-terminal domain-containing protein</fullName>
    </recommendedName>
</protein>
<feature type="region of interest" description="Disordered" evidence="6">
    <location>
        <begin position="1"/>
        <end position="43"/>
    </location>
</feature>
<sequence length="276" mass="29522">MTRCHSTSLLDNVPSEAVEELKAPKSKGTANSVKPPPHSPPDYKALGPYGAAAQAMDAMREKERSRFDNFSQIVLIAMLSTSSLIFSLLFRFLEPTMFIDWRRELEMTCRLSVAGAVGAVIGIERRFSSKRPAGIRTTTLVSVGAAVFTLASLSFASVGGDPARIAAQVASGVGFIGAGIIDGSWNVEPGGKIALRGITTAAGIWVAAALGVAAGRGLYALAIWGALLTLGVLEYQRLSIPLYRGLNWFTRKLRPPSEGSFPIPFFSLSEIFDDEL</sequence>
<feature type="transmembrane region" description="Helical" evidence="7">
    <location>
        <begin position="135"/>
        <end position="156"/>
    </location>
</feature>
<feature type="transmembrane region" description="Helical" evidence="7">
    <location>
        <begin position="162"/>
        <end position="181"/>
    </location>
</feature>
<feature type="domain" description="MgtC/SapB/SrpB/YhiD N-terminal" evidence="8">
    <location>
        <begin position="111"/>
        <end position="235"/>
    </location>
</feature>
<dbReference type="PANTHER" id="PTHR33778">
    <property type="entry name" value="PROTEIN MGTC"/>
    <property type="match status" value="1"/>
</dbReference>
<dbReference type="VEuPathDB" id="CryptoDB:Vbra_18376"/>
<feature type="transmembrane region" description="Helical" evidence="7">
    <location>
        <begin position="218"/>
        <end position="235"/>
    </location>
</feature>
<organism evidence="9 10">
    <name type="scientific">Vitrella brassicaformis (strain CCMP3155)</name>
    <dbReference type="NCBI Taxonomy" id="1169540"/>
    <lineage>
        <taxon>Eukaryota</taxon>
        <taxon>Sar</taxon>
        <taxon>Alveolata</taxon>
        <taxon>Colpodellida</taxon>
        <taxon>Vitrellaceae</taxon>
        <taxon>Vitrella</taxon>
    </lineage>
</organism>
<dbReference type="InterPro" id="IPR049177">
    <property type="entry name" value="MgtC_SapB_SrpB_YhiD_N"/>
</dbReference>
<evidence type="ECO:0000256" key="6">
    <source>
        <dbReference type="SAM" id="MobiDB-lite"/>
    </source>
</evidence>
<dbReference type="Proteomes" id="UP000041254">
    <property type="component" value="Unassembled WGS sequence"/>
</dbReference>
<evidence type="ECO:0000256" key="3">
    <source>
        <dbReference type="ARBA" id="ARBA00022692"/>
    </source>
</evidence>